<dbReference type="Gene3D" id="3.40.1740.10">
    <property type="entry name" value="VC0467-like"/>
    <property type="match status" value="1"/>
</dbReference>
<proteinExistence type="inferred from homology"/>
<comment type="similarity">
    <text evidence="1 2">Belongs to the UPF0301 (AlgH) family.</text>
</comment>
<dbReference type="SUPFAM" id="SSF143456">
    <property type="entry name" value="VC0467-like"/>
    <property type="match status" value="1"/>
</dbReference>
<dbReference type="EMBL" id="QFQP01000053">
    <property type="protein sequence ID" value="PZR04725.1"/>
    <property type="molecule type" value="Genomic_DNA"/>
</dbReference>
<dbReference type="AlphaFoldDB" id="A0A2W5SZL6"/>
<dbReference type="InterPro" id="IPR003774">
    <property type="entry name" value="AlgH-like"/>
</dbReference>
<comment type="caution">
    <text evidence="3">The sequence shown here is derived from an EMBL/GenBank/DDBJ whole genome shotgun (WGS) entry which is preliminary data.</text>
</comment>
<gene>
    <name evidence="3" type="ORF">DI536_33750</name>
</gene>
<dbReference type="PANTHER" id="PTHR30327">
    <property type="entry name" value="UNCHARACTERIZED PROTEIN YQGE"/>
    <property type="match status" value="1"/>
</dbReference>
<evidence type="ECO:0000256" key="1">
    <source>
        <dbReference type="ARBA" id="ARBA00009600"/>
    </source>
</evidence>
<dbReference type="HAMAP" id="MF_00758">
    <property type="entry name" value="UPF0301"/>
    <property type="match status" value="1"/>
</dbReference>
<protein>
    <recommendedName>
        <fullName evidence="2">UPF0301 protein DI536_33750</fullName>
    </recommendedName>
</protein>
<dbReference type="Pfam" id="PF02622">
    <property type="entry name" value="DUF179"/>
    <property type="match status" value="1"/>
</dbReference>
<dbReference type="PANTHER" id="PTHR30327:SF1">
    <property type="entry name" value="UPF0301 PROTEIN YQGE"/>
    <property type="match status" value="1"/>
</dbReference>
<dbReference type="GO" id="GO:0005829">
    <property type="term" value="C:cytosol"/>
    <property type="evidence" value="ECO:0007669"/>
    <property type="project" value="TreeGrafter"/>
</dbReference>
<sequence length="181" mass="19841">MKSLAPGFLIATPQLLDENFHKAVVLMLEHNDSGSMGLVINHTAPLTFRDLGRSQQLKVADVRRDDALYTGGPVEPFRGFVLHDSPDVDEKNEVVPGVYLSVTSDSLSPLLLDADVNLRFCLGYAGWGAGQIELEMKQGSWLFTEASPELVLREDPAKVWETVMKSMGFDPGWVMPPGGVN</sequence>
<accession>A0A2W5SZL6</accession>
<dbReference type="Proteomes" id="UP000249061">
    <property type="component" value="Unassembled WGS sequence"/>
</dbReference>
<reference evidence="3 4" key="1">
    <citation type="submission" date="2017-08" db="EMBL/GenBank/DDBJ databases">
        <title>Infants hospitalized years apart are colonized by the same room-sourced microbial strains.</title>
        <authorList>
            <person name="Brooks B."/>
            <person name="Olm M.R."/>
            <person name="Firek B.A."/>
            <person name="Baker R."/>
            <person name="Thomas B.C."/>
            <person name="Morowitz M.J."/>
            <person name="Banfield J.F."/>
        </authorList>
    </citation>
    <scope>NUCLEOTIDE SEQUENCE [LARGE SCALE GENOMIC DNA]</scope>
    <source>
        <strain evidence="3">S2_003_000_R2_14</strain>
    </source>
</reference>
<evidence type="ECO:0000313" key="4">
    <source>
        <dbReference type="Proteomes" id="UP000249061"/>
    </source>
</evidence>
<evidence type="ECO:0000256" key="2">
    <source>
        <dbReference type="HAMAP-Rule" id="MF_00758"/>
    </source>
</evidence>
<name>A0A2W5SZL6_9BACT</name>
<organism evidence="3 4">
    <name type="scientific">Archangium gephyra</name>
    <dbReference type="NCBI Taxonomy" id="48"/>
    <lineage>
        <taxon>Bacteria</taxon>
        <taxon>Pseudomonadati</taxon>
        <taxon>Myxococcota</taxon>
        <taxon>Myxococcia</taxon>
        <taxon>Myxococcales</taxon>
        <taxon>Cystobacterineae</taxon>
        <taxon>Archangiaceae</taxon>
        <taxon>Archangium</taxon>
    </lineage>
</organism>
<evidence type="ECO:0000313" key="3">
    <source>
        <dbReference type="EMBL" id="PZR04725.1"/>
    </source>
</evidence>